<dbReference type="EMBL" id="CM007657">
    <property type="protein sequence ID" value="ONH95314.1"/>
    <property type="molecule type" value="Genomic_DNA"/>
</dbReference>
<sequence>MTGHNPNPVQSQPPNECPKLRLQFRSTKQKQTINNGSAGSSVKNCFHGKQRREPNTSNKTIHFPSDSRRSAPQYHFHTKEFIFITKN</sequence>
<dbReference type="Proteomes" id="UP000006882">
    <property type="component" value="Chromosome G7"/>
</dbReference>
<feature type="region of interest" description="Disordered" evidence="1">
    <location>
        <begin position="30"/>
        <end position="71"/>
    </location>
</feature>
<evidence type="ECO:0000313" key="3">
    <source>
        <dbReference type="Proteomes" id="UP000006882"/>
    </source>
</evidence>
<keyword evidence="3" id="KW-1185">Reference proteome</keyword>
<dbReference type="AlphaFoldDB" id="A0A251NAN9"/>
<accession>A0A251NAN9</accession>
<evidence type="ECO:0000256" key="1">
    <source>
        <dbReference type="SAM" id="MobiDB-lite"/>
    </source>
</evidence>
<proteinExistence type="predicted"/>
<feature type="compositionally biased region" description="Polar residues" evidence="1">
    <location>
        <begin position="30"/>
        <end position="43"/>
    </location>
</feature>
<dbReference type="Gramene" id="ONH95314">
    <property type="protein sequence ID" value="ONH95314"/>
    <property type="gene ID" value="PRUPE_7G063300"/>
</dbReference>
<name>A0A251NAN9_PRUPE</name>
<protein>
    <submittedName>
        <fullName evidence="2">Uncharacterized protein</fullName>
    </submittedName>
</protein>
<evidence type="ECO:0000313" key="2">
    <source>
        <dbReference type="EMBL" id="ONH95314.1"/>
    </source>
</evidence>
<organism evidence="2 3">
    <name type="scientific">Prunus persica</name>
    <name type="common">Peach</name>
    <name type="synonym">Amygdalus persica</name>
    <dbReference type="NCBI Taxonomy" id="3760"/>
    <lineage>
        <taxon>Eukaryota</taxon>
        <taxon>Viridiplantae</taxon>
        <taxon>Streptophyta</taxon>
        <taxon>Embryophyta</taxon>
        <taxon>Tracheophyta</taxon>
        <taxon>Spermatophyta</taxon>
        <taxon>Magnoliopsida</taxon>
        <taxon>eudicotyledons</taxon>
        <taxon>Gunneridae</taxon>
        <taxon>Pentapetalae</taxon>
        <taxon>rosids</taxon>
        <taxon>fabids</taxon>
        <taxon>Rosales</taxon>
        <taxon>Rosaceae</taxon>
        <taxon>Amygdaloideae</taxon>
        <taxon>Amygdaleae</taxon>
        <taxon>Prunus</taxon>
    </lineage>
</organism>
<gene>
    <name evidence="2" type="ORF">PRUPE_7G063300</name>
</gene>
<reference evidence="2 3" key="1">
    <citation type="journal article" date="2013" name="Nat. Genet.">
        <title>The high-quality draft genome of peach (Prunus persica) identifies unique patterns of genetic diversity, domestication and genome evolution.</title>
        <authorList>
            <consortium name="International Peach Genome Initiative"/>
            <person name="Verde I."/>
            <person name="Abbott A.G."/>
            <person name="Scalabrin S."/>
            <person name="Jung S."/>
            <person name="Shu S."/>
            <person name="Marroni F."/>
            <person name="Zhebentyayeva T."/>
            <person name="Dettori M.T."/>
            <person name="Grimwood J."/>
            <person name="Cattonaro F."/>
            <person name="Zuccolo A."/>
            <person name="Rossini L."/>
            <person name="Jenkins J."/>
            <person name="Vendramin E."/>
            <person name="Meisel L.A."/>
            <person name="Decroocq V."/>
            <person name="Sosinski B."/>
            <person name="Prochnik S."/>
            <person name="Mitros T."/>
            <person name="Policriti A."/>
            <person name="Cipriani G."/>
            <person name="Dondini L."/>
            <person name="Ficklin S."/>
            <person name="Goodstein D.M."/>
            <person name="Xuan P."/>
            <person name="Del Fabbro C."/>
            <person name="Aramini V."/>
            <person name="Copetti D."/>
            <person name="Gonzalez S."/>
            <person name="Horner D.S."/>
            <person name="Falchi R."/>
            <person name="Lucas S."/>
            <person name="Mica E."/>
            <person name="Maldonado J."/>
            <person name="Lazzari B."/>
            <person name="Bielenberg D."/>
            <person name="Pirona R."/>
            <person name="Miculan M."/>
            <person name="Barakat A."/>
            <person name="Testolin R."/>
            <person name="Stella A."/>
            <person name="Tartarini S."/>
            <person name="Tonutti P."/>
            <person name="Arus P."/>
            <person name="Orellana A."/>
            <person name="Wells C."/>
            <person name="Main D."/>
            <person name="Vizzotto G."/>
            <person name="Silva H."/>
            <person name="Salamini F."/>
            <person name="Schmutz J."/>
            <person name="Morgante M."/>
            <person name="Rokhsar D.S."/>
        </authorList>
    </citation>
    <scope>NUCLEOTIDE SEQUENCE [LARGE SCALE GENOMIC DNA]</scope>
    <source>
        <strain evidence="3">cv. Nemared</strain>
    </source>
</reference>